<keyword evidence="4" id="KW-0813">Transport</keyword>
<protein>
    <recommendedName>
        <fullName evidence="4">Copper transport protein</fullName>
    </recommendedName>
</protein>
<comment type="caution">
    <text evidence="5">The sequence shown here is derived from an EMBL/GenBank/DDBJ whole genome shotgun (WGS) entry which is preliminary data.</text>
</comment>
<accession>A0A139HRG9</accession>
<sequence length="180" mass="19647">MDHSHMDHSGMGHGGMHHGGMDHGDMGSMCSMNMLFTWDTTNLCVVFEGWRVTGVWSLVYTLLAVIALTAGYEAVREASRRFESQHARKLENLHPSSGSIPTTNERSSLLGLAGNSVAAEEKKGKTIKAVLYGIQVFYSFFIMLLFMTYNGWIMIAVGVGATIGYLLFSESSATKSAACH</sequence>
<evidence type="ECO:0000256" key="3">
    <source>
        <dbReference type="ARBA" id="ARBA00023136"/>
    </source>
</evidence>
<keyword evidence="4" id="KW-0186">Copper</keyword>
<organism evidence="5 6">
    <name type="scientific">Pseudocercospora eumusae</name>
    <dbReference type="NCBI Taxonomy" id="321146"/>
    <lineage>
        <taxon>Eukaryota</taxon>
        <taxon>Fungi</taxon>
        <taxon>Dikarya</taxon>
        <taxon>Ascomycota</taxon>
        <taxon>Pezizomycotina</taxon>
        <taxon>Dothideomycetes</taxon>
        <taxon>Dothideomycetidae</taxon>
        <taxon>Mycosphaerellales</taxon>
        <taxon>Mycosphaerellaceae</taxon>
        <taxon>Pseudocercospora</taxon>
    </lineage>
</organism>
<dbReference type="OrthoDB" id="161814at2759"/>
<evidence type="ECO:0000256" key="2">
    <source>
        <dbReference type="ARBA" id="ARBA00022989"/>
    </source>
</evidence>
<dbReference type="STRING" id="321146.A0A139HRG9"/>
<comment type="similarity">
    <text evidence="4">Belongs to the copper transporter (Ctr) (TC 1.A.56) family. SLC31A subfamily.</text>
</comment>
<dbReference type="AlphaFoldDB" id="A0A139HRG9"/>
<feature type="transmembrane region" description="Helical" evidence="4">
    <location>
        <begin position="152"/>
        <end position="168"/>
    </location>
</feature>
<dbReference type="EMBL" id="LFZN01000016">
    <property type="protein sequence ID" value="KXT05009.1"/>
    <property type="molecule type" value="Genomic_DNA"/>
</dbReference>
<keyword evidence="1 4" id="KW-0812">Transmembrane</keyword>
<feature type="transmembrane region" description="Helical" evidence="4">
    <location>
        <begin position="55"/>
        <end position="75"/>
    </location>
</feature>
<keyword evidence="6" id="KW-1185">Reference proteome</keyword>
<evidence type="ECO:0000313" key="5">
    <source>
        <dbReference type="EMBL" id="KXT05009.1"/>
    </source>
</evidence>
<dbReference type="Pfam" id="PF04145">
    <property type="entry name" value="Ctr"/>
    <property type="match status" value="1"/>
</dbReference>
<evidence type="ECO:0000256" key="4">
    <source>
        <dbReference type="RuleBase" id="RU367022"/>
    </source>
</evidence>
<reference evidence="5 6" key="1">
    <citation type="submission" date="2015-07" db="EMBL/GenBank/DDBJ databases">
        <title>Comparative genomics of the Sigatoka disease complex on banana suggests a link between parallel evolutionary changes in Pseudocercospora fijiensis and Pseudocercospora eumusae and increased virulence on the banana host.</title>
        <authorList>
            <person name="Chang T.-C."/>
            <person name="Salvucci A."/>
            <person name="Crous P.W."/>
            <person name="Stergiopoulos I."/>
        </authorList>
    </citation>
    <scope>NUCLEOTIDE SEQUENCE [LARGE SCALE GENOMIC DNA]</scope>
    <source>
        <strain evidence="5 6">CBS 114824</strain>
    </source>
</reference>
<keyword evidence="2 4" id="KW-1133">Transmembrane helix</keyword>
<dbReference type="Proteomes" id="UP000070133">
    <property type="component" value="Unassembled WGS sequence"/>
</dbReference>
<keyword evidence="4" id="KW-0187">Copper transport</keyword>
<name>A0A139HRG9_9PEZI</name>
<keyword evidence="4" id="KW-0406">Ion transport</keyword>
<gene>
    <name evidence="5" type="ORF">AC578_10271</name>
</gene>
<evidence type="ECO:0000313" key="6">
    <source>
        <dbReference type="Proteomes" id="UP000070133"/>
    </source>
</evidence>
<proteinExistence type="inferred from homology"/>
<evidence type="ECO:0000256" key="1">
    <source>
        <dbReference type="ARBA" id="ARBA00022692"/>
    </source>
</evidence>
<comment type="subcellular location">
    <subcellularLocation>
        <location evidence="4">Membrane</location>
        <topology evidence="4">Multi-pass membrane protein</topology>
    </subcellularLocation>
</comment>
<dbReference type="PANTHER" id="PTHR12483:SF115">
    <property type="entry name" value="COPPER TRANSPORT PROTEIN"/>
    <property type="match status" value="1"/>
</dbReference>
<keyword evidence="3 4" id="KW-0472">Membrane</keyword>
<dbReference type="GO" id="GO:0005375">
    <property type="term" value="F:copper ion transmembrane transporter activity"/>
    <property type="evidence" value="ECO:0007669"/>
    <property type="project" value="UniProtKB-UniRule"/>
</dbReference>
<dbReference type="GO" id="GO:0016020">
    <property type="term" value="C:membrane"/>
    <property type="evidence" value="ECO:0007669"/>
    <property type="project" value="UniProtKB-SubCell"/>
</dbReference>
<dbReference type="PANTHER" id="PTHR12483">
    <property type="entry name" value="SOLUTE CARRIER FAMILY 31 COPPER TRANSPORTERS"/>
    <property type="match status" value="1"/>
</dbReference>
<feature type="transmembrane region" description="Helical" evidence="4">
    <location>
        <begin position="129"/>
        <end position="146"/>
    </location>
</feature>
<dbReference type="InterPro" id="IPR007274">
    <property type="entry name" value="Cop_transporter"/>
</dbReference>